<dbReference type="PANTHER" id="PTHR36191:SF4">
    <property type="entry name" value="VWFD DOMAIN-CONTAINING PROTEIN"/>
    <property type="match status" value="1"/>
</dbReference>
<dbReference type="AlphaFoldDB" id="A0AAU9XBS9"/>
<evidence type="ECO:0000256" key="2">
    <source>
        <dbReference type="ARBA" id="ARBA00023157"/>
    </source>
</evidence>
<dbReference type="Pfam" id="PF23283">
    <property type="entry name" value="D8C_UMOD"/>
    <property type="match status" value="1"/>
</dbReference>
<dbReference type="Proteomes" id="UP001159428">
    <property type="component" value="Unassembled WGS sequence"/>
</dbReference>
<name>A0AAU9XBS9_9CNID</name>
<reference evidence="5 6" key="1">
    <citation type="submission" date="2022-05" db="EMBL/GenBank/DDBJ databases">
        <authorList>
            <consortium name="Genoscope - CEA"/>
            <person name="William W."/>
        </authorList>
    </citation>
    <scope>NUCLEOTIDE SEQUENCE [LARGE SCALE GENOMIC DNA]</scope>
</reference>
<evidence type="ECO:0000256" key="3">
    <source>
        <dbReference type="SAM" id="Phobius"/>
    </source>
</evidence>
<sequence>MASGGRSYNFLFDLFYIFITMIFSTSSFNFVADPCVMYKKLSDANRISSYPTPLSGPVLCDDQLPEEWYRFVRAAGTKMPTIRVPAFRYGTDWSGWLDGAHPTVEDGGVPRKVCFSDRLSGCRYSNNIYVKNCGHYFIYKLMAPPACDTHYCGTD</sequence>
<keyword evidence="3" id="KW-1133">Transmembrane helix</keyword>
<keyword evidence="2" id="KW-1015">Disulfide bond</keyword>
<evidence type="ECO:0000313" key="5">
    <source>
        <dbReference type="EMBL" id="CAH3141596.1"/>
    </source>
</evidence>
<proteinExistence type="predicted"/>
<keyword evidence="6" id="KW-1185">Reference proteome</keyword>
<evidence type="ECO:0000256" key="1">
    <source>
        <dbReference type="ARBA" id="ARBA00022729"/>
    </source>
</evidence>
<dbReference type="PANTHER" id="PTHR36191">
    <property type="entry name" value="ENDO/EXONUCLEASE/PHOSPHATASE DOMAIN-CONTAINING PROTEIN-RELATED"/>
    <property type="match status" value="1"/>
</dbReference>
<keyword evidence="3" id="KW-0812">Transmembrane</keyword>
<keyword evidence="3" id="KW-0472">Membrane</keyword>
<comment type="caution">
    <text evidence="5">The sequence shown here is derived from an EMBL/GenBank/DDBJ whole genome shotgun (WGS) entry which is preliminary data.</text>
</comment>
<gene>
    <name evidence="5" type="ORF">PMEA_00019822</name>
</gene>
<evidence type="ECO:0000313" key="6">
    <source>
        <dbReference type="Proteomes" id="UP001159428"/>
    </source>
</evidence>
<evidence type="ECO:0000259" key="4">
    <source>
        <dbReference type="Pfam" id="PF23283"/>
    </source>
</evidence>
<dbReference type="EMBL" id="CALNXJ010000035">
    <property type="protein sequence ID" value="CAH3141596.1"/>
    <property type="molecule type" value="Genomic_DNA"/>
</dbReference>
<organism evidence="5 6">
    <name type="scientific">Pocillopora meandrina</name>
    <dbReference type="NCBI Taxonomy" id="46732"/>
    <lineage>
        <taxon>Eukaryota</taxon>
        <taxon>Metazoa</taxon>
        <taxon>Cnidaria</taxon>
        <taxon>Anthozoa</taxon>
        <taxon>Hexacorallia</taxon>
        <taxon>Scleractinia</taxon>
        <taxon>Astrocoeniina</taxon>
        <taxon>Pocilloporidae</taxon>
        <taxon>Pocillopora</taxon>
    </lineage>
</organism>
<accession>A0AAU9XBS9</accession>
<protein>
    <recommendedName>
        <fullName evidence="4">UMOD/GP2/OIT3-like D8C domain-containing protein</fullName>
    </recommendedName>
</protein>
<dbReference type="InterPro" id="IPR057774">
    <property type="entry name" value="D8C_UMOD/GP2/OIT3-like"/>
</dbReference>
<keyword evidence="1" id="KW-0732">Signal</keyword>
<feature type="domain" description="UMOD/GP2/OIT3-like D8C" evidence="4">
    <location>
        <begin position="71"/>
        <end position="152"/>
    </location>
</feature>
<feature type="transmembrane region" description="Helical" evidence="3">
    <location>
        <begin position="14"/>
        <end position="32"/>
    </location>
</feature>